<protein>
    <submittedName>
        <fullName evidence="2">Uncharacterized protein</fullName>
    </submittedName>
</protein>
<dbReference type="PROSITE" id="PS51257">
    <property type="entry name" value="PROKAR_LIPOPROTEIN"/>
    <property type="match status" value="1"/>
</dbReference>
<feature type="chain" id="PRO_5039375918" evidence="1">
    <location>
        <begin position="19"/>
        <end position="171"/>
    </location>
</feature>
<dbReference type="AlphaFoldDB" id="A0A1C7DM65"/>
<sequence>MPRARWMVLLLFSVGLMAGCSATSENLVVQGVSNARDAFEAEPKSDNEKIGQTALYLPNGYIIEEPQEDFNGLITKGGDSFSLSINPNEKATSTLFYDLQKVNPEQQWLVDEKFRQNGRFGFVTVTEITENKLELVIGAGGVKIATISTENDLPKNMNWMMKTVRSIELDE</sequence>
<name>A0A1C7DM65_9BACL</name>
<evidence type="ECO:0000256" key="1">
    <source>
        <dbReference type="SAM" id="SignalP"/>
    </source>
</evidence>
<feature type="signal peptide" evidence="1">
    <location>
        <begin position="1"/>
        <end position="18"/>
    </location>
</feature>
<keyword evidence="3" id="KW-1185">Reference proteome</keyword>
<dbReference type="EMBL" id="CP016537">
    <property type="protein sequence ID" value="ANU12680.1"/>
    <property type="molecule type" value="Genomic_DNA"/>
</dbReference>
<dbReference type="OrthoDB" id="2450230at2"/>
<accession>A0A1C7DM65</accession>
<dbReference type="Proteomes" id="UP000092687">
    <property type="component" value="Chromosome"/>
</dbReference>
<evidence type="ECO:0000313" key="3">
    <source>
        <dbReference type="Proteomes" id="UP000092687"/>
    </source>
</evidence>
<gene>
    <name evidence="2" type="ORF">BBI08_02000</name>
</gene>
<reference evidence="2" key="1">
    <citation type="submission" date="2016-10" db="EMBL/GenBank/DDBJ databases">
        <authorList>
            <person name="de Groot N.N."/>
        </authorList>
    </citation>
    <scope>NUCLEOTIDE SEQUENCE</scope>
    <source>
        <strain evidence="2">DSM 24743</strain>
    </source>
</reference>
<organism evidence="2 3">
    <name type="scientific">Planococcus halocryophilus</name>
    <dbReference type="NCBI Taxonomy" id="1215089"/>
    <lineage>
        <taxon>Bacteria</taxon>
        <taxon>Bacillati</taxon>
        <taxon>Bacillota</taxon>
        <taxon>Bacilli</taxon>
        <taxon>Bacillales</taxon>
        <taxon>Caryophanaceae</taxon>
        <taxon>Planococcus</taxon>
    </lineage>
</organism>
<dbReference type="KEGG" id="phc:BBI08_02000"/>
<keyword evidence="1" id="KW-0732">Signal</keyword>
<proteinExistence type="predicted"/>
<dbReference type="STRING" id="1215089.BBI08_02000"/>
<evidence type="ECO:0000313" key="2">
    <source>
        <dbReference type="EMBL" id="ANU12680.1"/>
    </source>
</evidence>